<evidence type="ECO:0000259" key="20">
    <source>
        <dbReference type="PROSITE" id="PS51975"/>
    </source>
</evidence>
<dbReference type="EC" id="3.1.26.4" evidence="18"/>
<feature type="compositionally biased region" description="Polar residues" evidence="19">
    <location>
        <begin position="778"/>
        <end position="793"/>
    </location>
</feature>
<evidence type="ECO:0000256" key="16">
    <source>
        <dbReference type="ARBA" id="ARBA00059620"/>
    </source>
</evidence>
<dbReference type="GO" id="GO:0016020">
    <property type="term" value="C:membrane"/>
    <property type="evidence" value="ECO:0007669"/>
    <property type="project" value="UniProtKB-SubCell"/>
</dbReference>
<feature type="binding site" evidence="17">
    <location>
        <position position="433"/>
    </location>
    <ligand>
        <name>a divalent metal cation</name>
        <dbReference type="ChEBI" id="CHEBI:60240"/>
    </ligand>
</feature>
<evidence type="ECO:0000256" key="4">
    <source>
        <dbReference type="ARBA" id="ARBA00006484"/>
    </source>
</evidence>
<evidence type="ECO:0000256" key="5">
    <source>
        <dbReference type="ARBA" id="ARBA00007058"/>
    </source>
</evidence>
<evidence type="ECO:0000256" key="1">
    <source>
        <dbReference type="ARBA" id="ARBA00000077"/>
    </source>
</evidence>
<dbReference type="EMBL" id="KE747834">
    <property type="protein sequence ID" value="RMZ72848.1"/>
    <property type="molecule type" value="Genomic_DNA"/>
</dbReference>
<comment type="function">
    <text evidence="18">Endonuclease that specifically degrades the RNA of RNA-DNA hybrids.</text>
</comment>
<dbReference type="GO" id="GO:0006298">
    <property type="term" value="P:mismatch repair"/>
    <property type="evidence" value="ECO:0007669"/>
    <property type="project" value="TreeGrafter"/>
</dbReference>
<comment type="cofactor">
    <cofactor evidence="2">
        <name>Mg(2+)</name>
        <dbReference type="ChEBI" id="CHEBI:18420"/>
    </cofactor>
</comment>
<evidence type="ECO:0000256" key="12">
    <source>
        <dbReference type="ARBA" id="ARBA00022989"/>
    </source>
</evidence>
<dbReference type="OrthoDB" id="7462577at2759"/>
<evidence type="ECO:0000256" key="6">
    <source>
        <dbReference type="ARBA" id="ARBA00022692"/>
    </source>
</evidence>
<feature type="binding site" evidence="17">
    <location>
        <position position="547"/>
    </location>
    <ligand>
        <name>a divalent metal cation</name>
        <dbReference type="ChEBI" id="CHEBI:60240"/>
    </ligand>
</feature>
<dbReference type="Proteomes" id="UP000265663">
    <property type="component" value="Unassembled WGS sequence"/>
</dbReference>
<dbReference type="FunFam" id="3.30.420.10:FF:000016">
    <property type="entry name" value="Ribonuclease"/>
    <property type="match status" value="1"/>
</dbReference>
<dbReference type="InterPro" id="IPR001352">
    <property type="entry name" value="RNase_HII/HIII"/>
</dbReference>
<dbReference type="AlphaFoldDB" id="A0A3M7MEF3"/>
<dbReference type="FunFam" id="3.40.50.720:FF:000131">
    <property type="entry name" value="Short-chain dehydrogenase/reductase 3"/>
    <property type="match status" value="1"/>
</dbReference>
<dbReference type="PANTHER" id="PTHR10954">
    <property type="entry name" value="RIBONUCLEASE H2 SUBUNIT A"/>
    <property type="match status" value="1"/>
</dbReference>
<dbReference type="PRINTS" id="PR00080">
    <property type="entry name" value="SDRFAMILY"/>
</dbReference>
<feature type="region of interest" description="Disordered" evidence="19">
    <location>
        <begin position="777"/>
        <end position="810"/>
    </location>
</feature>
<feature type="compositionally biased region" description="Low complexity" evidence="19">
    <location>
        <begin position="911"/>
        <end position="926"/>
    </location>
</feature>
<keyword evidence="14" id="KW-0443">Lipid metabolism</keyword>
<comment type="similarity">
    <text evidence="4">Belongs to the short-chain dehydrogenases/reductases (SDR) family.</text>
</comment>
<dbReference type="PROSITE" id="PS51975">
    <property type="entry name" value="RNASE_H_2"/>
    <property type="match status" value="1"/>
</dbReference>
<dbReference type="CDD" id="cd07181">
    <property type="entry name" value="RNase_HII_eukaryota_like"/>
    <property type="match status" value="1"/>
</dbReference>
<evidence type="ECO:0000256" key="7">
    <source>
        <dbReference type="ARBA" id="ARBA00022722"/>
    </source>
</evidence>
<dbReference type="SUPFAM" id="SSF51735">
    <property type="entry name" value="NAD(P)-binding Rossmann-fold domains"/>
    <property type="match status" value="1"/>
</dbReference>
<evidence type="ECO:0000256" key="17">
    <source>
        <dbReference type="PROSITE-ProRule" id="PRU01319"/>
    </source>
</evidence>
<dbReference type="PRINTS" id="PR00081">
    <property type="entry name" value="GDHRDH"/>
</dbReference>
<dbReference type="InterPro" id="IPR036397">
    <property type="entry name" value="RNaseH_sf"/>
</dbReference>
<accession>A0A3M7MEF3</accession>
<evidence type="ECO:0000313" key="22">
    <source>
        <dbReference type="Proteomes" id="UP000265663"/>
    </source>
</evidence>
<dbReference type="PANTHER" id="PTHR10954:SF7">
    <property type="entry name" value="RIBONUCLEASE H2 SUBUNIT A"/>
    <property type="match status" value="1"/>
</dbReference>
<keyword evidence="11" id="KW-0521">NADP</keyword>
<dbReference type="GO" id="GO:0043137">
    <property type="term" value="P:DNA replication, removal of RNA primer"/>
    <property type="evidence" value="ECO:0007669"/>
    <property type="project" value="TreeGrafter"/>
</dbReference>
<dbReference type="SUPFAM" id="SSF53098">
    <property type="entry name" value="Ribonuclease H-like"/>
    <property type="match status" value="1"/>
</dbReference>
<dbReference type="CDD" id="cd05339">
    <property type="entry name" value="17beta-HSDXI-like_SDR_c"/>
    <property type="match status" value="1"/>
</dbReference>
<comment type="catalytic activity">
    <reaction evidence="1 17 18">
        <text>Endonucleolytic cleavage to 5'-phosphomonoester.</text>
        <dbReference type="EC" id="3.1.26.4"/>
    </reaction>
</comment>
<comment type="similarity">
    <text evidence="5">Belongs to the RNase HII family. Eukaryotic subfamily.</text>
</comment>
<comment type="subcellular location">
    <subcellularLocation>
        <location evidence="3">Membrane</location>
        <topology evidence="3">Multi-pass membrane protein</topology>
    </subcellularLocation>
</comment>
<dbReference type="Gene3D" id="3.40.50.720">
    <property type="entry name" value="NAD(P)-binding Rossmann-like Domain"/>
    <property type="match status" value="1"/>
</dbReference>
<dbReference type="GO" id="GO:0052650">
    <property type="term" value="F:all-trans-retinol dehydrogenase (NADP+) activity"/>
    <property type="evidence" value="ECO:0007669"/>
    <property type="project" value="UniProtKB-ARBA"/>
</dbReference>
<dbReference type="GO" id="GO:0003723">
    <property type="term" value="F:RNA binding"/>
    <property type="evidence" value="ECO:0007669"/>
    <property type="project" value="UniProtKB-UniRule"/>
</dbReference>
<reference evidence="21 22" key="1">
    <citation type="journal article" date="2014" name="PLoS ONE">
        <title>De novo Genome Assembly of the Fungal Plant Pathogen Pyrenophora semeniperda.</title>
        <authorList>
            <person name="Soliai M.M."/>
            <person name="Meyer S.E."/>
            <person name="Udall J.A."/>
            <person name="Elzinga D.E."/>
            <person name="Hermansen R.A."/>
            <person name="Bodily P.M."/>
            <person name="Hart A.A."/>
            <person name="Coleman C.E."/>
        </authorList>
    </citation>
    <scope>NUCLEOTIDE SEQUENCE [LARGE SCALE GENOMIC DNA]</scope>
    <source>
        <strain evidence="21 22">CCB06</strain>
        <tissue evidence="21">Mycelium</tissue>
    </source>
</reference>
<keyword evidence="10 17" id="KW-0378">Hydrolase</keyword>
<organism evidence="21 22">
    <name type="scientific">Pyrenophora seminiperda CCB06</name>
    <dbReference type="NCBI Taxonomy" id="1302712"/>
    <lineage>
        <taxon>Eukaryota</taxon>
        <taxon>Fungi</taxon>
        <taxon>Dikarya</taxon>
        <taxon>Ascomycota</taxon>
        <taxon>Pezizomycotina</taxon>
        <taxon>Dothideomycetes</taxon>
        <taxon>Pleosporomycetidae</taxon>
        <taxon>Pleosporales</taxon>
        <taxon>Pleosporineae</taxon>
        <taxon>Pleosporaceae</taxon>
        <taxon>Pyrenophora</taxon>
    </lineage>
</organism>
<evidence type="ECO:0000256" key="15">
    <source>
        <dbReference type="ARBA" id="ARBA00023136"/>
    </source>
</evidence>
<evidence type="ECO:0000256" key="2">
    <source>
        <dbReference type="ARBA" id="ARBA00001946"/>
    </source>
</evidence>
<keyword evidence="9 17" id="KW-0255">Endonuclease</keyword>
<gene>
    <name evidence="21" type="ORF">GMOD_00009900</name>
</gene>
<dbReference type="InterPro" id="IPR024567">
    <property type="entry name" value="RNase_HII/HIII_dom"/>
</dbReference>
<keyword evidence="22" id="KW-1185">Reference proteome</keyword>
<keyword evidence="12" id="KW-1133">Transmembrane helix</keyword>
<dbReference type="InterPro" id="IPR012337">
    <property type="entry name" value="RNaseH-like_sf"/>
</dbReference>
<dbReference type="Gene3D" id="1.10.10.460">
    <property type="entry name" value="Ribonuclease hii. Domain 2"/>
    <property type="match status" value="1"/>
</dbReference>
<dbReference type="InterPro" id="IPR004649">
    <property type="entry name" value="RNase_H2_suA"/>
</dbReference>
<keyword evidence="6" id="KW-0812">Transmembrane</keyword>
<keyword evidence="13" id="KW-0560">Oxidoreductase</keyword>
<evidence type="ECO:0000256" key="18">
    <source>
        <dbReference type="RuleBase" id="RU003515"/>
    </source>
</evidence>
<keyword evidence="15" id="KW-0472">Membrane</keyword>
<dbReference type="GO" id="GO:0004523">
    <property type="term" value="F:RNA-DNA hybrid ribonuclease activity"/>
    <property type="evidence" value="ECO:0007669"/>
    <property type="project" value="UniProtKB-UniRule"/>
</dbReference>
<dbReference type="FunFam" id="1.10.10.460:FF:000001">
    <property type="entry name" value="Ribonuclease"/>
    <property type="match status" value="1"/>
</dbReference>
<protein>
    <recommendedName>
        <fullName evidence="18">Ribonuclease</fullName>
        <ecNumber evidence="18">3.1.26.4</ecNumber>
    </recommendedName>
</protein>
<evidence type="ECO:0000256" key="13">
    <source>
        <dbReference type="ARBA" id="ARBA00023002"/>
    </source>
</evidence>
<evidence type="ECO:0000256" key="19">
    <source>
        <dbReference type="SAM" id="MobiDB-lite"/>
    </source>
</evidence>
<dbReference type="NCBIfam" id="TIGR00729">
    <property type="entry name" value="ribonuclease HII"/>
    <property type="match status" value="1"/>
</dbReference>
<evidence type="ECO:0000313" key="21">
    <source>
        <dbReference type="EMBL" id="RMZ72848.1"/>
    </source>
</evidence>
<sequence length="1063" mass="117180">MSGLVKRVSSLVTTSAGHVALNPLVTAAILWILTKGPSQLRSQLTSRVAALRDPRRYAQIVRGLKWCLAFGTMRVVNKQMNHIALNAGRIRSERARWDWSQEVAVITGGCSGIGEMVVKRLVNKGVRIAVLDIQQLPPSLQGDVNIKHFTCDVTDPSAVYSTAEKVKATFGAVSILINNAGILAAHTILTTSDEYLRKIFDVNVLSNWYTTKAFLPDMLRHNKGHVVTIASLASFVSVAGMVDYTATKAAILSFHEGRSSDIIIRAVMLTCTGLNQELKLHYNSPNILTTSIHPSWVRTPLLEPLEPSIKSQGAEVIEPAAVADTIVDRIVSCAGGQIFLPNSAGKASLLRGLPNWVQERARRDPSKVIFNNSQEDTQMDPQEIELETPLSDVFMAPSITKSEILGGKSYSHYSPIPKQIADDMSGEVVLGVDEAGRGPVLGPMVYALFYLPIEMHHSLLADTHHFDDSKVLTPKVRSNLMRTLCTKGSDLYEAGGWATRLLSAQDISAHMLSPSVYNLNAQAMDATIDLIKGVLAQGVNVTEIYIDTIGKPEIYQRKLERIWPTIRITVAKKADSLYPVVSAASVCAKVTRDAALDVCYEPYHNHNNISEQAAEVKVAWGSGYPADTRTTSWLKQNMDPLFGWSSETRFSWNTAKELLEGKKADVSIDWPVEDDGNGMRMTDFFVGKNESVGDELVDWFGKRVTEEMEPCPKDVAKYECHVHSLSTQPYAQRHAQGTNNGFPTLYARVLGFAKPVAGHILDPVLVQGRKSSHDFKQTQRYRGSLLTNSQISTAAPHRMEVPPSRNTDLQLSYSAHGYDSFKTKAPFESCTRSKSSARRGGIADRGQGSYCTSPTKRRKASSGSPSSPTYQSDAIIEESDSTCPSSPPLSPKTIALPRMRTRQRIERKRTGPYPRSPSTRRPSWRPNLKSEFVRRGSIDAIMALFNEQVWHHDSDVETCFMSGRRRSSGPASEGRTECAVMSNERMQQRRPSTLLHPSSPTLSPTASFIFFQAAPTAIQAHSQAAIMPTRRGSSLLHPSRPSSETLPDLLLLKTIINLPPKQQ</sequence>
<evidence type="ECO:0000256" key="11">
    <source>
        <dbReference type="ARBA" id="ARBA00022857"/>
    </source>
</evidence>
<proteinExistence type="inferred from homology"/>
<dbReference type="GO" id="GO:0046872">
    <property type="term" value="F:metal ion binding"/>
    <property type="evidence" value="ECO:0007669"/>
    <property type="project" value="UniProtKB-KW"/>
</dbReference>
<dbReference type="InterPro" id="IPR036291">
    <property type="entry name" value="NAD(P)-bd_dom_sf"/>
</dbReference>
<keyword evidence="8 17" id="KW-0479">Metal-binding</keyword>
<evidence type="ECO:0000256" key="3">
    <source>
        <dbReference type="ARBA" id="ARBA00004141"/>
    </source>
</evidence>
<dbReference type="Pfam" id="PF01351">
    <property type="entry name" value="RNase_HII"/>
    <property type="match status" value="1"/>
</dbReference>
<feature type="binding site" evidence="17">
    <location>
        <position position="434"/>
    </location>
    <ligand>
        <name>a divalent metal cation</name>
        <dbReference type="ChEBI" id="CHEBI:60240"/>
    </ligand>
</feature>
<dbReference type="Gene3D" id="3.30.420.10">
    <property type="entry name" value="Ribonuclease H-like superfamily/Ribonuclease H"/>
    <property type="match status" value="1"/>
</dbReference>
<evidence type="ECO:0000256" key="9">
    <source>
        <dbReference type="ARBA" id="ARBA00022759"/>
    </source>
</evidence>
<evidence type="ECO:0000256" key="10">
    <source>
        <dbReference type="ARBA" id="ARBA00022801"/>
    </source>
</evidence>
<dbReference type="GO" id="GO:0032299">
    <property type="term" value="C:ribonuclease H2 complex"/>
    <property type="evidence" value="ECO:0007669"/>
    <property type="project" value="TreeGrafter"/>
</dbReference>
<dbReference type="InterPro" id="IPR023160">
    <property type="entry name" value="RNase_HII_hlx-loop-hlx_cap_dom"/>
</dbReference>
<evidence type="ECO:0000256" key="8">
    <source>
        <dbReference type="ARBA" id="ARBA00022723"/>
    </source>
</evidence>
<dbReference type="Pfam" id="PF00106">
    <property type="entry name" value="adh_short"/>
    <property type="match status" value="1"/>
</dbReference>
<comment type="cofactor">
    <cofactor evidence="17">
        <name>Mn(2+)</name>
        <dbReference type="ChEBI" id="CHEBI:29035"/>
    </cofactor>
    <cofactor evidence="17">
        <name>Mg(2+)</name>
        <dbReference type="ChEBI" id="CHEBI:18420"/>
    </cofactor>
    <text evidence="17">Manganese or magnesium. Binds 1 divalent metal ion per monomer in the absence of substrate. May bind a second metal ion after substrate binding.</text>
</comment>
<name>A0A3M7MEF3_9PLEO</name>
<feature type="region of interest" description="Disordered" evidence="19">
    <location>
        <begin position="826"/>
        <end position="928"/>
    </location>
</feature>
<comment type="function">
    <text evidence="16">Catalyzes the reduction of all-trans-retinal to all-trans-retinol in the presence of NADPH.</text>
</comment>
<evidence type="ECO:0000256" key="14">
    <source>
        <dbReference type="ARBA" id="ARBA00023098"/>
    </source>
</evidence>
<dbReference type="InterPro" id="IPR002347">
    <property type="entry name" value="SDR_fam"/>
</dbReference>
<keyword evidence="7 17" id="KW-0540">Nuclease</keyword>
<feature type="domain" description="RNase H type-2" evidence="20">
    <location>
        <begin position="427"/>
        <end position="664"/>
    </location>
</feature>